<sequence>MKYEIAKGIRLITIPTTKFKNSKLVINFTFPAKHQNYAKLALLAELLENCSAQYNSELLVSRQLSKMYGASFGVTVLRYGNQHTLQVSITFPNDRYLPPKSELSTAILAFLKEMIEHPFVDGDQFNAAYFRIHQGNMIHYLDSIQDNKAFFSTLALQRLYYPNDPDHGNFLMGSHQEMSQISAQDLYAFYRWVLKSAKITILAGGDLASDRWIAGFKRFSSFTDRNLKPYQLRVVPAPVSKVQRATKVIAGSQSVLSMAYELPIYFGDDDYFAAVIFNQLFGGSSRSLLFTNVREKNSLAYDIHSSYNSLVGMVSVQAGIDFKDEARVTQMVADQLQQTTDGQYADELLEGVKQALINQHRSEADHLGSLIEKQYLQQMMGFSLDDSKWEQQVSGVTRSQITKVAKQLTLRVIYQLNSRGDK</sequence>
<keyword evidence="7" id="KW-1185">Reference proteome</keyword>
<evidence type="ECO:0000313" key="3">
    <source>
        <dbReference type="EMBL" id="PAK86675.1"/>
    </source>
</evidence>
<dbReference type="SUPFAM" id="SSF63411">
    <property type="entry name" value="LuxS/MPP-like metallohydrolase"/>
    <property type="match status" value="2"/>
</dbReference>
<comment type="caution">
    <text evidence="3">The sequence shown here is derived from an EMBL/GenBank/DDBJ whole genome shotgun (WGS) entry which is preliminary data.</text>
</comment>
<gene>
    <name evidence="3" type="ORF">B8W98_03145</name>
    <name evidence="4" type="ORF">C5L28_000439</name>
    <name evidence="2" type="ORF">LPKJCM_01692</name>
</gene>
<dbReference type="NCBIfam" id="NF047422">
    <property type="entry name" value="YfmF_fam"/>
    <property type="match status" value="1"/>
</dbReference>
<dbReference type="RefSeq" id="WP_057961964.1">
    <property type="nucleotide sequence ID" value="NZ_BAAAXO010000045.1"/>
</dbReference>
<name>A0A269YM95_9LACO</name>
<dbReference type="EMBL" id="BDGB01000079">
    <property type="protein sequence ID" value="GAW72562.1"/>
    <property type="molecule type" value="Genomic_DNA"/>
</dbReference>
<feature type="domain" description="Peptidase M16 C-terminal" evidence="1">
    <location>
        <begin position="181"/>
        <end position="356"/>
    </location>
</feature>
<reference evidence="4" key="4">
    <citation type="submission" date="2019-02" db="EMBL/GenBank/DDBJ databases">
        <authorList>
            <person name="Buron G."/>
            <person name="Chaylann A."/>
            <person name="Dolejs I."/>
            <person name="Forster J."/>
            <person name="Miks M.H."/>
        </authorList>
    </citation>
    <scope>NUCLEOTIDE SEQUENCE</scope>
    <source>
        <strain evidence="4">DSM 10551</strain>
    </source>
</reference>
<evidence type="ECO:0000313" key="6">
    <source>
        <dbReference type="Proteomes" id="UP000216802"/>
    </source>
</evidence>
<dbReference type="Proteomes" id="UP000216802">
    <property type="component" value="Unassembled WGS sequence"/>
</dbReference>
<evidence type="ECO:0000313" key="4">
    <source>
        <dbReference type="EMBL" id="TDG94189.1"/>
    </source>
</evidence>
<evidence type="ECO:0000313" key="7">
    <source>
        <dbReference type="Proteomes" id="UP000294668"/>
    </source>
</evidence>
<reference evidence="4 7" key="3">
    <citation type="journal article" date="2019" name="Appl. Microbiol. Biotechnol.">
        <title>Uncovering carbohydrate metabolism through a genotype-phenotype association study of 56 lactic acid bacteria genomes.</title>
        <authorList>
            <person name="Buron-Moles G."/>
            <person name="Chailyan A."/>
            <person name="Dolejs I."/>
            <person name="Forster J."/>
            <person name="Miks M.H."/>
        </authorList>
    </citation>
    <scope>NUCLEOTIDE SEQUENCE [LARGE SCALE GENOMIC DNA]</scope>
    <source>
        <strain evidence="4 7">DSM 10551</strain>
    </source>
</reference>
<evidence type="ECO:0000259" key="1">
    <source>
        <dbReference type="Pfam" id="PF05193"/>
    </source>
</evidence>
<dbReference type="Proteomes" id="UP000214739">
    <property type="component" value="Unassembled WGS sequence"/>
</dbReference>
<dbReference type="InterPro" id="IPR007863">
    <property type="entry name" value="Peptidase_M16_C"/>
</dbReference>
<dbReference type="GO" id="GO:0046872">
    <property type="term" value="F:metal ion binding"/>
    <property type="evidence" value="ECO:0007669"/>
    <property type="project" value="InterPro"/>
</dbReference>
<dbReference type="InterPro" id="IPR011249">
    <property type="entry name" value="Metalloenz_LuxS/M16"/>
</dbReference>
<dbReference type="Gene3D" id="3.30.830.10">
    <property type="entry name" value="Metalloenzyme, LuxS/M16 peptidase-like"/>
    <property type="match status" value="2"/>
</dbReference>
<dbReference type="EMBL" id="PUFL01000021">
    <property type="protein sequence ID" value="TDG94189.1"/>
    <property type="molecule type" value="Genomic_DNA"/>
</dbReference>
<dbReference type="AlphaFoldDB" id="A0A269YM95"/>
<dbReference type="OrthoDB" id="9762085at2"/>
<accession>A0A269YM95</accession>
<dbReference type="Proteomes" id="UP000294668">
    <property type="component" value="Unassembled WGS sequence"/>
</dbReference>
<dbReference type="EMBL" id="NCXI01000013">
    <property type="protein sequence ID" value="PAK86675.1"/>
    <property type="molecule type" value="Genomic_DNA"/>
</dbReference>
<proteinExistence type="predicted"/>
<organism evidence="3 6">
    <name type="scientific">Lentilactobacillus parakefiri</name>
    <dbReference type="NCBI Taxonomy" id="152332"/>
    <lineage>
        <taxon>Bacteria</taxon>
        <taxon>Bacillati</taxon>
        <taxon>Bacillota</taxon>
        <taxon>Bacilli</taxon>
        <taxon>Lactobacillales</taxon>
        <taxon>Lactobacillaceae</taxon>
        <taxon>Lentilactobacillus</taxon>
    </lineage>
</organism>
<dbReference type="Pfam" id="PF05193">
    <property type="entry name" value="Peptidase_M16_C"/>
    <property type="match status" value="1"/>
</dbReference>
<evidence type="ECO:0000313" key="2">
    <source>
        <dbReference type="EMBL" id="GAW72562.1"/>
    </source>
</evidence>
<reference evidence="3 6" key="2">
    <citation type="submission" date="2017-04" db="EMBL/GenBank/DDBJ databases">
        <title>Kefir bacterial isolates.</title>
        <authorList>
            <person name="Kim Y."/>
            <person name="Blasche S."/>
            <person name="Patil K.R."/>
        </authorList>
    </citation>
    <scope>NUCLEOTIDE SEQUENCE [LARGE SCALE GENOMIC DNA]</scope>
    <source>
        <strain evidence="3 6">OG2</strain>
    </source>
</reference>
<reference evidence="2 5" key="1">
    <citation type="journal article" date="2017" name="Biosci Microbiota Food Health">
        <title>Genomic characterization reconfirms the taxonomic status of Lactobacillus parakefiri.</title>
        <authorList>
            <person name="Tanizawa Y."/>
            <person name="Kobayashi H."/>
            <person name="Kaminuma E."/>
            <person name="Sakamoto M."/>
            <person name="Ohkuma M."/>
            <person name="Nakamura Y."/>
            <person name="Arita M."/>
            <person name="Tohno M."/>
        </authorList>
    </citation>
    <scope>NUCLEOTIDE SEQUENCE [LARGE SCALE GENOMIC DNA]</scope>
    <source>
        <strain evidence="2 5">JCM 8573</strain>
    </source>
</reference>
<protein>
    <submittedName>
        <fullName evidence="3">Peptidase M16</fullName>
    </submittedName>
</protein>
<evidence type="ECO:0000313" key="5">
    <source>
        <dbReference type="Proteomes" id="UP000214739"/>
    </source>
</evidence>